<reference evidence="1" key="2">
    <citation type="submission" date="2021-04" db="EMBL/GenBank/DDBJ databases">
        <authorList>
            <person name="Gilroy R."/>
        </authorList>
    </citation>
    <scope>NUCLEOTIDE SEQUENCE</scope>
    <source>
        <strain evidence="1">G4-2901</strain>
    </source>
</reference>
<comment type="caution">
    <text evidence="1">The sequence shown here is derived from an EMBL/GenBank/DDBJ whole genome shotgun (WGS) entry which is preliminary data.</text>
</comment>
<dbReference type="EMBL" id="JAHLFW010000016">
    <property type="protein sequence ID" value="MBU3837052.1"/>
    <property type="molecule type" value="Genomic_DNA"/>
</dbReference>
<dbReference type="PANTHER" id="PTHR36455">
    <property type="match status" value="1"/>
</dbReference>
<sequence length="120" mass="13703">MFCLSDSDRFFLYPYPTDMRKSFYSLSGIVTEKMGKDVQEGDAFIFINKSLTNMKILHAEYGGLVIYNMRLESGTFRLSDIDCEDSSASLSINWSELTLIVHGISPSETKRAPRWSPKKE</sequence>
<evidence type="ECO:0000313" key="1">
    <source>
        <dbReference type="EMBL" id="MBU3837052.1"/>
    </source>
</evidence>
<organism evidence="1 2">
    <name type="scientific">Candidatus Phocaeicola faecigallinarum</name>
    <dbReference type="NCBI Taxonomy" id="2838732"/>
    <lineage>
        <taxon>Bacteria</taxon>
        <taxon>Pseudomonadati</taxon>
        <taxon>Bacteroidota</taxon>
        <taxon>Bacteroidia</taxon>
        <taxon>Bacteroidales</taxon>
        <taxon>Bacteroidaceae</taxon>
        <taxon>Phocaeicola</taxon>
    </lineage>
</organism>
<dbReference type="InterPro" id="IPR008878">
    <property type="entry name" value="Transposase_IS66_Orf2"/>
</dbReference>
<dbReference type="PANTHER" id="PTHR36455:SF1">
    <property type="entry name" value="BLR8292 PROTEIN"/>
    <property type="match status" value="1"/>
</dbReference>
<gene>
    <name evidence="1" type="primary">tnpB</name>
    <name evidence="1" type="ORF">H9777_01730</name>
</gene>
<reference evidence="1" key="1">
    <citation type="journal article" date="2021" name="PeerJ">
        <title>Extensive microbial diversity within the chicken gut microbiome revealed by metagenomics and culture.</title>
        <authorList>
            <person name="Gilroy R."/>
            <person name="Ravi A."/>
            <person name="Getino M."/>
            <person name="Pursley I."/>
            <person name="Horton D.L."/>
            <person name="Alikhan N.F."/>
            <person name="Baker D."/>
            <person name="Gharbi K."/>
            <person name="Hall N."/>
            <person name="Watson M."/>
            <person name="Adriaenssens E.M."/>
            <person name="Foster-Nyarko E."/>
            <person name="Jarju S."/>
            <person name="Secka A."/>
            <person name="Antonio M."/>
            <person name="Oren A."/>
            <person name="Chaudhuri R.R."/>
            <person name="La Ragione R."/>
            <person name="Hildebrand F."/>
            <person name="Pallen M.J."/>
        </authorList>
    </citation>
    <scope>NUCLEOTIDE SEQUENCE</scope>
    <source>
        <strain evidence="1">G4-2901</strain>
    </source>
</reference>
<name>A0A948T9I1_9BACT</name>
<protein>
    <submittedName>
        <fullName evidence="1">IS66 family insertion sequence element accessory protein TnpB</fullName>
    </submittedName>
</protein>
<dbReference type="Pfam" id="PF05717">
    <property type="entry name" value="TnpB_IS66"/>
    <property type="match status" value="1"/>
</dbReference>
<dbReference type="NCBIfam" id="NF033819">
    <property type="entry name" value="IS66_TnpB"/>
    <property type="match status" value="1"/>
</dbReference>
<evidence type="ECO:0000313" key="2">
    <source>
        <dbReference type="Proteomes" id="UP000783796"/>
    </source>
</evidence>
<dbReference type="Proteomes" id="UP000783796">
    <property type="component" value="Unassembled WGS sequence"/>
</dbReference>
<accession>A0A948T9I1</accession>
<proteinExistence type="predicted"/>
<dbReference type="AlphaFoldDB" id="A0A948T9I1"/>